<keyword evidence="3" id="KW-1185">Reference proteome</keyword>
<dbReference type="GO" id="GO:0016226">
    <property type="term" value="P:iron-sulfur cluster assembly"/>
    <property type="evidence" value="ECO:0007669"/>
    <property type="project" value="InterPro"/>
</dbReference>
<evidence type="ECO:0000259" key="1">
    <source>
        <dbReference type="Pfam" id="PF01458"/>
    </source>
</evidence>
<dbReference type="InterPro" id="IPR000825">
    <property type="entry name" value="SUF_FeS_clus_asmbl_SufBD_core"/>
</dbReference>
<sequence length="319" mass="35869">MKEEILRDIEFLKYTMKNPEEIVHGKGARIIIKEGKILDIKETEGIKIEGKEEDGKILAKIIVKKGYKFKEPIHMCTGITEDNVSQIIDVEIILEDDSEIMLLSHCSFPKGKKLKHIMNGNIKIGKNAKFIYKETHYHGEEGDILVKPTMKVNIGERGVYISEFNLTKGRIGILDIHQEIEADKEALIDIITKTYAIKDDKVNVDEIVRLNGENAKCMIRGRGAGKDNSKITLKFKIEGNAPYCKGHIDCAEIIKDKAEVESIPIVLVRDEKARITHEAAIGSVDKKQLETLMAKGLDEEEATEVIIKGMIGDDENFAI</sequence>
<dbReference type="InterPro" id="IPR055346">
    <property type="entry name" value="Fe-S_cluster_assembly_SufBD"/>
</dbReference>
<dbReference type="AlphaFoldDB" id="N6V006"/>
<organism evidence="2 3">
    <name type="scientific">Methanocaldococcus villosus KIN24-T80</name>
    <dbReference type="NCBI Taxonomy" id="1069083"/>
    <lineage>
        <taxon>Archaea</taxon>
        <taxon>Methanobacteriati</taxon>
        <taxon>Methanobacteriota</taxon>
        <taxon>Methanomada group</taxon>
        <taxon>Methanococci</taxon>
        <taxon>Methanococcales</taxon>
        <taxon>Methanocaldococcaceae</taxon>
        <taxon>Methanocaldococcus</taxon>
    </lineage>
</organism>
<evidence type="ECO:0000313" key="2">
    <source>
        <dbReference type="EMBL" id="ENN95618.1"/>
    </source>
</evidence>
<dbReference type="InterPro" id="IPR037284">
    <property type="entry name" value="SUF_FeS_clus_asmbl_SufBD_sf"/>
</dbReference>
<evidence type="ECO:0000313" key="3">
    <source>
        <dbReference type="Proteomes" id="UP000053695"/>
    </source>
</evidence>
<proteinExistence type="predicted"/>
<dbReference type="PANTHER" id="PTHR30508">
    <property type="entry name" value="FES CLUSTER ASSEMBLY PROTEIN SUF"/>
    <property type="match status" value="1"/>
</dbReference>
<accession>N6V006</accession>
<dbReference type="PATRIC" id="fig|1069083.5.peg.1328"/>
<dbReference type="STRING" id="1069083.GCA_000371805_01078"/>
<dbReference type="OrthoDB" id="372168at2157"/>
<dbReference type="PANTHER" id="PTHR30508:SF6">
    <property type="entry name" value="UPF0051 PROTEIN MJ0034"/>
    <property type="match status" value="1"/>
</dbReference>
<reference evidence="2 3" key="1">
    <citation type="journal article" date="2013" name="Genome Announc.">
        <title>Draft Genome Sequence of a Highly Flagellated, Fast-Swimming Archaeon, Methanocaldococcus villosus Strain KIN24-T80 (DSM 22612).</title>
        <authorList>
            <person name="Thennarasu S."/>
            <person name="Polireddy D."/>
            <person name="Antony A."/>
            <person name="Yada M.R."/>
            <person name="Algarawi S."/>
            <person name="Sivakumar N."/>
        </authorList>
    </citation>
    <scope>NUCLEOTIDE SEQUENCE [LARGE SCALE GENOMIC DNA]</scope>
    <source>
        <strain evidence="2 3">KIN24-T80</strain>
    </source>
</reference>
<feature type="domain" description="SUF system FeS cluster assembly SufBD core" evidence="1">
    <location>
        <begin position="81"/>
        <end position="309"/>
    </location>
</feature>
<dbReference type="SUPFAM" id="SSF101960">
    <property type="entry name" value="Stabilizer of iron transporter SufD"/>
    <property type="match status" value="1"/>
</dbReference>
<dbReference type="Pfam" id="PF01458">
    <property type="entry name" value="SUFBD_core"/>
    <property type="match status" value="1"/>
</dbReference>
<comment type="caution">
    <text evidence="2">The sequence shown here is derived from an EMBL/GenBank/DDBJ whole genome shotgun (WGS) entry which is preliminary data.</text>
</comment>
<name>N6V006_9EURY</name>
<protein>
    <submittedName>
        <fullName evidence="2">SufBD protein</fullName>
    </submittedName>
</protein>
<dbReference type="EMBL" id="APMM01000063">
    <property type="protein sequence ID" value="ENN95618.1"/>
    <property type="molecule type" value="Genomic_DNA"/>
</dbReference>
<gene>
    <name evidence="2" type="ORF">J422_06847</name>
</gene>
<dbReference type="RefSeq" id="WP_004594244.1">
    <property type="nucleotide sequence ID" value="NZ_APMM01000063.1"/>
</dbReference>
<dbReference type="Proteomes" id="UP000053695">
    <property type="component" value="Unassembled WGS sequence"/>
</dbReference>